<proteinExistence type="predicted"/>
<reference evidence="1" key="1">
    <citation type="journal article" date="2018" name="Nat. Plants">
        <title>Whole-genome landscape of Medicago truncatula symbiotic genes.</title>
        <authorList>
            <person name="Pecrix Y."/>
            <person name="Gamas P."/>
            <person name="Carrere S."/>
        </authorList>
    </citation>
    <scope>NUCLEOTIDE SEQUENCE</scope>
    <source>
        <tissue evidence="1">Leaves</tissue>
    </source>
</reference>
<accession>A0A396IXY7</accession>
<organism evidence="1">
    <name type="scientific">Medicago truncatula</name>
    <name type="common">Barrel medic</name>
    <name type="synonym">Medicago tribuloides</name>
    <dbReference type="NCBI Taxonomy" id="3880"/>
    <lineage>
        <taxon>Eukaryota</taxon>
        <taxon>Viridiplantae</taxon>
        <taxon>Streptophyta</taxon>
        <taxon>Embryophyta</taxon>
        <taxon>Tracheophyta</taxon>
        <taxon>Spermatophyta</taxon>
        <taxon>Magnoliopsida</taxon>
        <taxon>eudicotyledons</taxon>
        <taxon>Gunneridae</taxon>
        <taxon>Pentapetalae</taxon>
        <taxon>rosids</taxon>
        <taxon>fabids</taxon>
        <taxon>Fabales</taxon>
        <taxon>Fabaceae</taxon>
        <taxon>Papilionoideae</taxon>
        <taxon>50 kb inversion clade</taxon>
        <taxon>NPAAA clade</taxon>
        <taxon>Hologalegina</taxon>
        <taxon>IRL clade</taxon>
        <taxon>Trifolieae</taxon>
        <taxon>Medicago</taxon>
    </lineage>
</organism>
<gene>
    <name evidence="1" type="ORF">MtrunA17_Chr3g0137041</name>
</gene>
<sequence length="45" mass="5068">MSCLNLMVAIHSRVKILVYHKVIGQDELLNGGHTFKTQNSRSVTK</sequence>
<name>A0A396IXY7_MEDTR</name>
<evidence type="ECO:0000313" key="1">
    <source>
        <dbReference type="EMBL" id="RHN70579.1"/>
    </source>
</evidence>
<protein>
    <submittedName>
        <fullName evidence="1">Uncharacterized protein</fullName>
    </submittedName>
</protein>
<dbReference type="Gramene" id="rna19172">
    <property type="protein sequence ID" value="RHN70579.1"/>
    <property type="gene ID" value="gene19172"/>
</dbReference>
<dbReference type="Proteomes" id="UP000265566">
    <property type="component" value="Chromosome 3"/>
</dbReference>
<dbReference type="AlphaFoldDB" id="A0A396IXY7"/>
<comment type="caution">
    <text evidence="1">The sequence shown here is derived from an EMBL/GenBank/DDBJ whole genome shotgun (WGS) entry which is preliminary data.</text>
</comment>
<dbReference type="EMBL" id="PSQE01000003">
    <property type="protein sequence ID" value="RHN70579.1"/>
    <property type="molecule type" value="Genomic_DNA"/>
</dbReference>